<evidence type="ECO:0000256" key="9">
    <source>
        <dbReference type="ARBA" id="ARBA00039086"/>
    </source>
</evidence>
<name>A0A914B8C7_PATMI</name>
<evidence type="ECO:0000256" key="2">
    <source>
        <dbReference type="ARBA" id="ARBA00005851"/>
    </source>
</evidence>
<dbReference type="OrthoDB" id="6080988at2759"/>
<dbReference type="GO" id="GO:0005125">
    <property type="term" value="F:cytokine activity"/>
    <property type="evidence" value="ECO:0007669"/>
    <property type="project" value="UniProtKB-KW"/>
</dbReference>
<comment type="subcellular location">
    <subcellularLocation>
        <location evidence="1">Secreted</location>
    </subcellularLocation>
</comment>
<evidence type="ECO:0000256" key="1">
    <source>
        <dbReference type="ARBA" id="ARBA00004613"/>
    </source>
</evidence>
<keyword evidence="3" id="KW-0202">Cytokine</keyword>
<dbReference type="SUPFAM" id="SSF55331">
    <property type="entry name" value="Tautomerase/MIF"/>
    <property type="match status" value="1"/>
</dbReference>
<proteinExistence type="inferred from homology"/>
<dbReference type="OMA" id="KECITQW"/>
<dbReference type="AlphaFoldDB" id="A0A914B8C7"/>
<sequence length="133" mass="15227">MPLLKFITNVPESHMACDLELKLSSKLKECISQWKEQYFTVWLLPGQRIIRGRDNSPNAIIEIYCCAAFYDAEINRKITRLLIEFGSNELGIQQDRMSVLLYRPRTDCVGLANGTLVSDLVSEQSSQTLPTWE</sequence>
<evidence type="ECO:0000313" key="14">
    <source>
        <dbReference type="Proteomes" id="UP000887568"/>
    </source>
</evidence>
<evidence type="ECO:0000256" key="3">
    <source>
        <dbReference type="ARBA" id="ARBA00022514"/>
    </source>
</evidence>
<keyword evidence="5" id="KW-0413">Isomerase</keyword>
<dbReference type="PANTHER" id="PTHR11954">
    <property type="entry name" value="D-DOPACHROME DECARBOXYLASE"/>
    <property type="match status" value="1"/>
</dbReference>
<evidence type="ECO:0000256" key="6">
    <source>
        <dbReference type="ARBA" id="ARBA00036735"/>
    </source>
</evidence>
<dbReference type="Proteomes" id="UP000887568">
    <property type="component" value="Unplaced"/>
</dbReference>
<dbReference type="EnsemblMetazoa" id="XM_038188168.1">
    <property type="protein sequence ID" value="XP_038044096.1"/>
    <property type="gene ID" value="LOC119718760"/>
</dbReference>
<dbReference type="GeneID" id="119718760"/>
<dbReference type="EnsemblMetazoa" id="XM_038215754.1">
    <property type="protein sequence ID" value="XP_038071682.1"/>
    <property type="gene ID" value="LOC119740440"/>
</dbReference>
<dbReference type="GO" id="GO:0004167">
    <property type="term" value="F:dopachrome isomerase activity"/>
    <property type="evidence" value="ECO:0007669"/>
    <property type="project" value="UniProtKB-EC"/>
</dbReference>
<evidence type="ECO:0000256" key="11">
    <source>
        <dbReference type="ARBA" id="ARBA00041912"/>
    </source>
</evidence>
<dbReference type="EC" id="5.3.3.12" evidence="8"/>
<protein>
    <recommendedName>
        <fullName evidence="12">L-dopachrome isomerase</fullName>
        <ecNumber evidence="9">5.3.2.1</ecNumber>
        <ecNumber evidence="8">5.3.3.12</ecNumber>
    </recommendedName>
    <alternativeName>
        <fullName evidence="10">L-dopachrome tautomerase</fullName>
    </alternativeName>
    <alternativeName>
        <fullName evidence="11">Phenylpyruvate tautomerase</fullName>
    </alternativeName>
</protein>
<dbReference type="InterPro" id="IPR001398">
    <property type="entry name" value="Macrophage_inhib_fac"/>
</dbReference>
<evidence type="ECO:0000256" key="12">
    <source>
        <dbReference type="ARBA" id="ARBA00042730"/>
    </source>
</evidence>
<dbReference type="Pfam" id="PF01187">
    <property type="entry name" value="MIF"/>
    <property type="match status" value="1"/>
</dbReference>
<comment type="catalytic activity">
    <reaction evidence="7">
        <text>L-dopachrome = 5,6-dihydroxyindole-2-carboxylate</text>
        <dbReference type="Rhea" id="RHEA:13041"/>
        <dbReference type="ChEBI" id="CHEBI:16875"/>
        <dbReference type="ChEBI" id="CHEBI:57509"/>
        <dbReference type="EC" id="5.3.3.12"/>
    </reaction>
</comment>
<dbReference type="EC" id="5.3.2.1" evidence="9"/>
<keyword evidence="4" id="KW-0964">Secreted</keyword>
<dbReference type="GO" id="GO:0005615">
    <property type="term" value="C:extracellular space"/>
    <property type="evidence" value="ECO:0007669"/>
    <property type="project" value="UniProtKB-KW"/>
</dbReference>
<comment type="catalytic activity">
    <reaction evidence="6">
        <text>3-phenylpyruvate = enol-phenylpyruvate</text>
        <dbReference type="Rhea" id="RHEA:17097"/>
        <dbReference type="ChEBI" id="CHEBI:16815"/>
        <dbReference type="ChEBI" id="CHEBI:18005"/>
        <dbReference type="EC" id="5.3.2.1"/>
    </reaction>
</comment>
<dbReference type="RefSeq" id="XP_038071682.1">
    <property type="nucleotide sequence ID" value="XM_038215754.1"/>
</dbReference>
<dbReference type="GeneID" id="119740440"/>
<evidence type="ECO:0000313" key="13">
    <source>
        <dbReference type="EnsemblMetazoa" id="XP_038071682.1"/>
    </source>
</evidence>
<accession>A0A914B8C7</accession>
<dbReference type="PANTHER" id="PTHR11954:SF6">
    <property type="entry name" value="MACROPHAGE MIGRATION INHIBITORY FACTOR"/>
    <property type="match status" value="1"/>
</dbReference>
<dbReference type="GO" id="GO:0050178">
    <property type="term" value="F:phenylpyruvate tautomerase activity"/>
    <property type="evidence" value="ECO:0007669"/>
    <property type="project" value="UniProtKB-EC"/>
</dbReference>
<evidence type="ECO:0000256" key="5">
    <source>
        <dbReference type="ARBA" id="ARBA00023235"/>
    </source>
</evidence>
<evidence type="ECO:0000256" key="7">
    <source>
        <dbReference type="ARBA" id="ARBA00036823"/>
    </source>
</evidence>
<comment type="similarity">
    <text evidence="2">Belongs to the MIF family.</text>
</comment>
<evidence type="ECO:0000256" key="10">
    <source>
        <dbReference type="ARBA" id="ARBA00041631"/>
    </source>
</evidence>
<evidence type="ECO:0000256" key="8">
    <source>
        <dbReference type="ARBA" id="ARBA00038932"/>
    </source>
</evidence>
<reference evidence="13" key="1">
    <citation type="submission" date="2022-11" db="UniProtKB">
        <authorList>
            <consortium name="EnsemblMetazoa"/>
        </authorList>
    </citation>
    <scope>IDENTIFICATION</scope>
</reference>
<keyword evidence="14" id="KW-1185">Reference proteome</keyword>
<dbReference type="InterPro" id="IPR014347">
    <property type="entry name" value="Tautomerase/MIF_sf"/>
</dbReference>
<evidence type="ECO:0000256" key="4">
    <source>
        <dbReference type="ARBA" id="ARBA00022525"/>
    </source>
</evidence>
<dbReference type="Gene3D" id="3.30.429.10">
    <property type="entry name" value="Macrophage Migration Inhibitory Factor"/>
    <property type="match status" value="1"/>
</dbReference>
<organism evidence="13 14">
    <name type="scientific">Patiria miniata</name>
    <name type="common">Bat star</name>
    <name type="synonym">Asterina miniata</name>
    <dbReference type="NCBI Taxonomy" id="46514"/>
    <lineage>
        <taxon>Eukaryota</taxon>
        <taxon>Metazoa</taxon>
        <taxon>Echinodermata</taxon>
        <taxon>Eleutherozoa</taxon>
        <taxon>Asterozoa</taxon>
        <taxon>Asteroidea</taxon>
        <taxon>Valvatacea</taxon>
        <taxon>Valvatida</taxon>
        <taxon>Asterinidae</taxon>
        <taxon>Patiria</taxon>
    </lineage>
</organism>
<dbReference type="RefSeq" id="XP_038044096.1">
    <property type="nucleotide sequence ID" value="XM_038188168.1"/>
</dbReference>